<sequence>MTDLSGRPEPCESTHPLDLLPLFRRWPSSLLRDLLYTAVWNASIALVLVSANMLFADRSERFAHHWWPTLLISNIVGYLIHGSQHLFNHLLRGWPSRAKALPRRVYYVTLISACVVLGVSLGTALLRGASPLRYLFDSAMLTTTLPFAIFVALFMALVLLLGERRIATETLAARQAEQIAATGRLLAEARLRALQAQIEPHFLYNTLANVVSLIELKPALARRMLERFIDYLRASLAASRAEQATLGAEADMVAAYLDVLAVRMGARLSYRIDIADGLRQTPLAPMLLQPLVENAISHGLEPKVEGGELLLSARLDGAMLCLQVSDTGAGLGAPSAKPGGGVGLSNIRARLASLYGGGAQVQLLENQPCGLTVRLLLPLNTEPSSTIPAP</sequence>
<feature type="domain" description="Histidine kinase" evidence="2">
    <location>
        <begin position="287"/>
        <end position="381"/>
    </location>
</feature>
<reference evidence="3 4" key="1">
    <citation type="submission" date="2016-10" db="EMBL/GenBank/DDBJ databases">
        <authorList>
            <person name="de Groot N.N."/>
        </authorList>
    </citation>
    <scope>NUCLEOTIDE SEQUENCE [LARGE SCALE GENOMIC DNA]</scope>
    <source>
        <strain evidence="3 4">ATCC 43154</strain>
    </source>
</reference>
<dbReference type="PROSITE" id="PS50109">
    <property type="entry name" value="HIS_KIN"/>
    <property type="match status" value="1"/>
</dbReference>
<feature type="transmembrane region" description="Helical" evidence="1">
    <location>
        <begin position="105"/>
        <end position="126"/>
    </location>
</feature>
<dbReference type="STRING" id="758825.SAMN02982985_03376"/>
<dbReference type="PANTHER" id="PTHR34220:SF9">
    <property type="entry name" value="SIGNAL TRANSDUCTION HISTIDINE KINASE INTERNAL REGION DOMAIN-CONTAINING PROTEIN"/>
    <property type="match status" value="1"/>
</dbReference>
<dbReference type="InterPro" id="IPR036890">
    <property type="entry name" value="HATPase_C_sf"/>
</dbReference>
<dbReference type="Pfam" id="PF06580">
    <property type="entry name" value="His_kinase"/>
    <property type="match status" value="1"/>
</dbReference>
<dbReference type="SUPFAM" id="SSF55874">
    <property type="entry name" value="ATPase domain of HSP90 chaperone/DNA topoisomerase II/histidine kinase"/>
    <property type="match status" value="1"/>
</dbReference>
<evidence type="ECO:0000313" key="3">
    <source>
        <dbReference type="EMBL" id="SFM26302.1"/>
    </source>
</evidence>
<keyword evidence="1" id="KW-0472">Membrane</keyword>
<dbReference type="Proteomes" id="UP000199470">
    <property type="component" value="Unassembled WGS sequence"/>
</dbReference>
<keyword evidence="3" id="KW-0418">Kinase</keyword>
<dbReference type="GO" id="GO:0016020">
    <property type="term" value="C:membrane"/>
    <property type="evidence" value="ECO:0007669"/>
    <property type="project" value="InterPro"/>
</dbReference>
<feature type="transmembrane region" description="Helical" evidence="1">
    <location>
        <begin position="34"/>
        <end position="54"/>
    </location>
</feature>
<dbReference type="InterPro" id="IPR003594">
    <property type="entry name" value="HATPase_dom"/>
</dbReference>
<dbReference type="Gene3D" id="3.30.565.10">
    <property type="entry name" value="Histidine kinase-like ATPase, C-terminal domain"/>
    <property type="match status" value="1"/>
</dbReference>
<name>A0A1I4PEV0_9BURK</name>
<dbReference type="SMART" id="SM00387">
    <property type="entry name" value="HATPase_c"/>
    <property type="match status" value="1"/>
</dbReference>
<dbReference type="PANTHER" id="PTHR34220">
    <property type="entry name" value="SENSOR HISTIDINE KINASE YPDA"/>
    <property type="match status" value="1"/>
</dbReference>
<gene>
    <name evidence="3" type="ORF">SAMN02982985_03376</name>
</gene>
<dbReference type="RefSeq" id="WP_093388866.1">
    <property type="nucleotide sequence ID" value="NZ_FOTW01000016.1"/>
</dbReference>
<organism evidence="3 4">
    <name type="scientific">Rugamonas rubra</name>
    <dbReference type="NCBI Taxonomy" id="758825"/>
    <lineage>
        <taxon>Bacteria</taxon>
        <taxon>Pseudomonadati</taxon>
        <taxon>Pseudomonadota</taxon>
        <taxon>Betaproteobacteria</taxon>
        <taxon>Burkholderiales</taxon>
        <taxon>Oxalobacteraceae</taxon>
        <taxon>Telluria group</taxon>
        <taxon>Rugamonas</taxon>
    </lineage>
</organism>
<dbReference type="AlphaFoldDB" id="A0A1I4PEV0"/>
<dbReference type="OrthoDB" id="2514702at2"/>
<evidence type="ECO:0000313" key="4">
    <source>
        <dbReference type="Proteomes" id="UP000199470"/>
    </source>
</evidence>
<keyword evidence="1" id="KW-0812">Transmembrane</keyword>
<keyword evidence="1" id="KW-1133">Transmembrane helix</keyword>
<evidence type="ECO:0000256" key="1">
    <source>
        <dbReference type="SAM" id="Phobius"/>
    </source>
</evidence>
<proteinExistence type="predicted"/>
<keyword evidence="3" id="KW-0808">Transferase</keyword>
<dbReference type="InterPro" id="IPR010559">
    <property type="entry name" value="Sig_transdc_His_kin_internal"/>
</dbReference>
<dbReference type="InterPro" id="IPR005467">
    <property type="entry name" value="His_kinase_dom"/>
</dbReference>
<keyword evidence="4" id="KW-1185">Reference proteome</keyword>
<evidence type="ECO:0000259" key="2">
    <source>
        <dbReference type="PROSITE" id="PS50109"/>
    </source>
</evidence>
<dbReference type="GO" id="GO:0000155">
    <property type="term" value="F:phosphorelay sensor kinase activity"/>
    <property type="evidence" value="ECO:0007669"/>
    <property type="project" value="InterPro"/>
</dbReference>
<accession>A0A1I4PEV0</accession>
<dbReference type="Pfam" id="PF02518">
    <property type="entry name" value="HATPase_c"/>
    <property type="match status" value="1"/>
</dbReference>
<protein>
    <submittedName>
        <fullName evidence="3">Histidine kinase</fullName>
    </submittedName>
</protein>
<dbReference type="InterPro" id="IPR050640">
    <property type="entry name" value="Bact_2-comp_sensor_kinase"/>
</dbReference>
<feature type="transmembrane region" description="Helical" evidence="1">
    <location>
        <begin position="138"/>
        <end position="161"/>
    </location>
</feature>
<dbReference type="EMBL" id="FOTW01000016">
    <property type="protein sequence ID" value="SFM26302.1"/>
    <property type="molecule type" value="Genomic_DNA"/>
</dbReference>